<dbReference type="Gene3D" id="3.90.1590.10">
    <property type="entry name" value="glutathione-dependent formaldehyde- activating enzyme (gfa)"/>
    <property type="match status" value="1"/>
</dbReference>
<dbReference type="GO" id="GO:0016846">
    <property type="term" value="F:carbon-sulfur lyase activity"/>
    <property type="evidence" value="ECO:0007669"/>
    <property type="project" value="InterPro"/>
</dbReference>
<feature type="compositionally biased region" description="Acidic residues" evidence="5">
    <location>
        <begin position="195"/>
        <end position="206"/>
    </location>
</feature>
<organism evidence="7 8">
    <name type="scientific">Pseudopithomyces chartarum</name>
    <dbReference type="NCBI Taxonomy" id="1892770"/>
    <lineage>
        <taxon>Eukaryota</taxon>
        <taxon>Fungi</taxon>
        <taxon>Dikarya</taxon>
        <taxon>Ascomycota</taxon>
        <taxon>Pezizomycotina</taxon>
        <taxon>Dothideomycetes</taxon>
        <taxon>Pleosporomycetidae</taxon>
        <taxon>Pleosporales</taxon>
        <taxon>Massarineae</taxon>
        <taxon>Didymosphaeriaceae</taxon>
        <taxon>Pseudopithomyces</taxon>
    </lineage>
</organism>
<gene>
    <name evidence="7" type="ORF">GRF29_44g874387</name>
</gene>
<protein>
    <recommendedName>
        <fullName evidence="6">CENP-V/GFA domain-containing protein</fullName>
    </recommendedName>
</protein>
<evidence type="ECO:0000256" key="4">
    <source>
        <dbReference type="ARBA" id="ARBA00023239"/>
    </source>
</evidence>
<evidence type="ECO:0000256" key="5">
    <source>
        <dbReference type="SAM" id="MobiDB-lite"/>
    </source>
</evidence>
<dbReference type="AlphaFoldDB" id="A0AAN6RJT4"/>
<dbReference type="PROSITE" id="PS51891">
    <property type="entry name" value="CENP_V_GFA"/>
    <property type="match status" value="1"/>
</dbReference>
<comment type="caution">
    <text evidence="7">The sequence shown here is derived from an EMBL/GenBank/DDBJ whole genome shotgun (WGS) entry which is preliminary data.</text>
</comment>
<dbReference type="Proteomes" id="UP001280581">
    <property type="component" value="Unassembled WGS sequence"/>
</dbReference>
<name>A0AAN6RJT4_9PLEO</name>
<dbReference type="Pfam" id="PF04828">
    <property type="entry name" value="GFA"/>
    <property type="match status" value="1"/>
</dbReference>
<dbReference type="SUPFAM" id="SSF51316">
    <property type="entry name" value="Mss4-like"/>
    <property type="match status" value="1"/>
</dbReference>
<dbReference type="PANTHER" id="PTHR33337">
    <property type="entry name" value="GFA DOMAIN-CONTAINING PROTEIN"/>
    <property type="match status" value="1"/>
</dbReference>
<keyword evidence="8" id="KW-1185">Reference proteome</keyword>
<dbReference type="GO" id="GO:0046872">
    <property type="term" value="F:metal ion binding"/>
    <property type="evidence" value="ECO:0007669"/>
    <property type="project" value="UniProtKB-KW"/>
</dbReference>
<feature type="region of interest" description="Disordered" evidence="5">
    <location>
        <begin position="233"/>
        <end position="265"/>
    </location>
</feature>
<evidence type="ECO:0000256" key="1">
    <source>
        <dbReference type="ARBA" id="ARBA00005495"/>
    </source>
</evidence>
<evidence type="ECO:0000256" key="3">
    <source>
        <dbReference type="ARBA" id="ARBA00022833"/>
    </source>
</evidence>
<evidence type="ECO:0000313" key="8">
    <source>
        <dbReference type="Proteomes" id="UP001280581"/>
    </source>
</evidence>
<evidence type="ECO:0000313" key="7">
    <source>
        <dbReference type="EMBL" id="KAK3209857.1"/>
    </source>
</evidence>
<accession>A0AAN6RJT4</accession>
<feature type="compositionally biased region" description="Basic and acidic residues" evidence="5">
    <location>
        <begin position="175"/>
        <end position="187"/>
    </location>
</feature>
<keyword evidence="3" id="KW-0862">Zinc</keyword>
<sequence>MSKPKSFPAIHGGCFCGSTRYRLETAPLYCFACHCTDCNKHTGSVFACFTSIEIDLITSIGTLPPKITTTVRPTGIIRNTATCGKCGTRLWSSGDTTPVTADVTTGTLDLPTLMEPDLHSYIESKISWVILPEGAKTCRGPFDYRKHWPKSSLKRLESAVQRARERKKAAQAATIRHEAEEEKETDKTPTAQTPDEQDEGVEDDEEFERRFQETEKALQERLEQLSLKLKEHEVAEEVTPQSGIAVGDLSATKDTKVPTATVSES</sequence>
<evidence type="ECO:0000259" key="6">
    <source>
        <dbReference type="PROSITE" id="PS51891"/>
    </source>
</evidence>
<dbReference type="EMBL" id="WVTA01000005">
    <property type="protein sequence ID" value="KAK3209857.1"/>
    <property type="molecule type" value="Genomic_DNA"/>
</dbReference>
<reference evidence="7 8" key="1">
    <citation type="submission" date="2021-02" db="EMBL/GenBank/DDBJ databases">
        <title>Genome assembly of Pseudopithomyces chartarum.</title>
        <authorList>
            <person name="Jauregui R."/>
            <person name="Singh J."/>
            <person name="Voisey C."/>
        </authorList>
    </citation>
    <scope>NUCLEOTIDE SEQUENCE [LARGE SCALE GENOMIC DNA]</scope>
    <source>
        <strain evidence="7 8">AGR01</strain>
    </source>
</reference>
<dbReference type="InterPro" id="IPR006913">
    <property type="entry name" value="CENP-V/GFA"/>
</dbReference>
<comment type="similarity">
    <text evidence="1">Belongs to the Gfa family.</text>
</comment>
<proteinExistence type="inferred from homology"/>
<dbReference type="PANTHER" id="PTHR33337:SF33">
    <property type="entry name" value="CENP-V_GFA DOMAIN-CONTAINING PROTEIN"/>
    <property type="match status" value="1"/>
</dbReference>
<evidence type="ECO:0000256" key="2">
    <source>
        <dbReference type="ARBA" id="ARBA00022723"/>
    </source>
</evidence>
<keyword evidence="2" id="KW-0479">Metal-binding</keyword>
<feature type="region of interest" description="Disordered" evidence="5">
    <location>
        <begin position="163"/>
        <end position="211"/>
    </location>
</feature>
<feature type="domain" description="CENP-V/GFA" evidence="6">
    <location>
        <begin position="10"/>
        <end position="122"/>
    </location>
</feature>
<dbReference type="InterPro" id="IPR011057">
    <property type="entry name" value="Mss4-like_sf"/>
</dbReference>
<keyword evidence="4" id="KW-0456">Lyase</keyword>